<evidence type="ECO:0008006" key="4">
    <source>
        <dbReference type="Google" id="ProtNLM"/>
    </source>
</evidence>
<dbReference type="Proteomes" id="UP000753802">
    <property type="component" value="Unassembled WGS sequence"/>
</dbReference>
<evidence type="ECO:0000256" key="1">
    <source>
        <dbReference type="SAM" id="SignalP"/>
    </source>
</evidence>
<dbReference type="InterPro" id="IPR008964">
    <property type="entry name" value="Invasin/intimin_cell_adhesion"/>
</dbReference>
<sequence>MKNKIYITLYMAACFLLLHACSKDQASITQDQIIRLTVADTAGLKADGKRVVTLTAHIDKDAADAYRNVIFNLSTGLGTFLSSASSTSSTVAADASGTAVISFKVGALPGSYFVSAQVGTGAQLAKTADIPIVLGALSYSDKLQLTPTAPAPAADGVSLVTFNITAKYVTEKSVKVKTNQGSFLNASAPQELAVALDDQGNGSFVLQVGNTVTPYTITAAFQDNTTAVVNFTPKVSLPDTLIAEPSAIKVDTVGTPVIIATRLLKNQVNAKVSVGTQASFFAYQLNGTTRVAVGRFTNTAAAISDASGAVPAVNFYGDTGGLNKNLPVYIEVSADRMTTGKVTQTIQLSIKQ</sequence>
<gene>
    <name evidence="2" type="ORF">GWC95_06115</name>
</gene>
<name>A0ABW9ZWS9_9BACT</name>
<keyword evidence="3" id="KW-1185">Reference proteome</keyword>
<organism evidence="2 3">
    <name type="scientific">Sediminibacterium roseum</name>
    <dbReference type="NCBI Taxonomy" id="1978412"/>
    <lineage>
        <taxon>Bacteria</taxon>
        <taxon>Pseudomonadati</taxon>
        <taxon>Bacteroidota</taxon>
        <taxon>Chitinophagia</taxon>
        <taxon>Chitinophagales</taxon>
        <taxon>Chitinophagaceae</taxon>
        <taxon>Sediminibacterium</taxon>
    </lineage>
</organism>
<dbReference type="SUPFAM" id="SSF49373">
    <property type="entry name" value="Invasin/intimin cell-adhesion fragments"/>
    <property type="match status" value="1"/>
</dbReference>
<dbReference type="RefSeq" id="WP_161817807.1">
    <property type="nucleotide sequence ID" value="NZ_JAACJS010000011.1"/>
</dbReference>
<feature type="chain" id="PRO_5045538885" description="Big-1 domain-containing protein" evidence="1">
    <location>
        <begin position="27"/>
        <end position="352"/>
    </location>
</feature>
<protein>
    <recommendedName>
        <fullName evidence="4">Big-1 domain-containing protein</fullName>
    </recommendedName>
</protein>
<comment type="caution">
    <text evidence="2">The sequence shown here is derived from an EMBL/GenBank/DDBJ whole genome shotgun (WGS) entry which is preliminary data.</text>
</comment>
<evidence type="ECO:0000313" key="2">
    <source>
        <dbReference type="EMBL" id="NCI49490.1"/>
    </source>
</evidence>
<keyword evidence="1" id="KW-0732">Signal</keyword>
<accession>A0ABW9ZWS9</accession>
<feature type="signal peptide" evidence="1">
    <location>
        <begin position="1"/>
        <end position="26"/>
    </location>
</feature>
<dbReference type="EMBL" id="JAACJS010000011">
    <property type="protein sequence ID" value="NCI49490.1"/>
    <property type="molecule type" value="Genomic_DNA"/>
</dbReference>
<dbReference type="Gene3D" id="2.60.40.10">
    <property type="entry name" value="Immunoglobulins"/>
    <property type="match status" value="1"/>
</dbReference>
<proteinExistence type="predicted"/>
<reference evidence="2 3" key="1">
    <citation type="submission" date="2020-01" db="EMBL/GenBank/DDBJ databases">
        <title>Genome analysis.</title>
        <authorList>
            <person name="Wu S."/>
            <person name="Wang G."/>
        </authorList>
    </citation>
    <scope>NUCLEOTIDE SEQUENCE [LARGE SCALE GENOMIC DNA]</scope>
    <source>
        <strain evidence="2 3">SYL130</strain>
    </source>
</reference>
<dbReference type="InterPro" id="IPR013783">
    <property type="entry name" value="Ig-like_fold"/>
</dbReference>
<evidence type="ECO:0000313" key="3">
    <source>
        <dbReference type="Proteomes" id="UP000753802"/>
    </source>
</evidence>